<feature type="compositionally biased region" description="Low complexity" evidence="1">
    <location>
        <begin position="35"/>
        <end position="46"/>
    </location>
</feature>
<dbReference type="EMBL" id="RZGK01000011">
    <property type="protein sequence ID" value="KAF9695669.1"/>
    <property type="molecule type" value="Genomic_DNA"/>
</dbReference>
<feature type="region of interest" description="Disordered" evidence="1">
    <location>
        <begin position="1"/>
        <end position="82"/>
    </location>
</feature>
<dbReference type="OrthoDB" id="3792834at2759"/>
<sequence length="453" mass="51095">MAPNKQKVVQPKQRGRKAALPKKSKPATPAPEPTPSKLKLKLTLKPGAQGDGLPPISVYQFPLSAPPSDDALGGENTGGSIRSDLLNQDIRRGARQRTKTQAPDMIFGSEMDKLMSSATIGKTEGEDDVKMPSSPPVIISMRAPQTLRSPADDVPPSAGVDPVLPLPHYSGPVDEDVYSVLNTLRNSTEIQVDLPDMSYTGGYKPYTANFLTQLYIQCYDNHLWHSCDLIADTWIRALQKANKRSHRKTIERDHLWRRNPALLRKFAEKKKGFKKDVEEFELDVEDPDMDSDVTVFNVNLLQQLYDHTRPKCGARLLWADAMALGGRKMENTIEKEPDVWPQELVYDIMCTALRMVARKLTLKIEEKYEGAWCRYHEHVKHGLPCYRELAYHQKREQEEEEDGATVIRGEKRDHEALGHGVDRQGEAKRVRFDAEDVIDFGDIDAEGESEEEG</sequence>
<evidence type="ECO:0000313" key="2">
    <source>
        <dbReference type="EMBL" id="KAF9695669.1"/>
    </source>
</evidence>
<proteinExistence type="predicted"/>
<feature type="region of interest" description="Disordered" evidence="1">
    <location>
        <begin position="397"/>
        <end position="427"/>
    </location>
</feature>
<feature type="compositionally biased region" description="Basic residues" evidence="1">
    <location>
        <begin position="13"/>
        <end position="25"/>
    </location>
</feature>
<accession>A0A8H7J2K4</accession>
<dbReference type="Proteomes" id="UP000651452">
    <property type="component" value="Unassembled WGS sequence"/>
</dbReference>
<gene>
    <name evidence="2" type="ORF">EKO04_006413</name>
</gene>
<feature type="compositionally biased region" description="Basic and acidic residues" evidence="1">
    <location>
        <begin position="408"/>
        <end position="427"/>
    </location>
</feature>
<protein>
    <submittedName>
        <fullName evidence="2">Uncharacterized protein</fullName>
    </submittedName>
</protein>
<keyword evidence="3" id="KW-1185">Reference proteome</keyword>
<reference evidence="2" key="1">
    <citation type="submission" date="2018-12" db="EMBL/GenBank/DDBJ databases">
        <authorList>
            <person name="Syme R.A."/>
            <person name="Farfan-Caceres L."/>
            <person name="Lichtenzveig J."/>
        </authorList>
    </citation>
    <scope>NUCLEOTIDE SEQUENCE</scope>
    <source>
        <strain evidence="2">Al4</strain>
    </source>
</reference>
<name>A0A8H7J2K4_9PLEO</name>
<reference evidence="2" key="2">
    <citation type="submission" date="2020-09" db="EMBL/GenBank/DDBJ databases">
        <title>Reference genome assembly for Australian Ascochyta lentis isolate Al4.</title>
        <authorList>
            <person name="Lee R.C."/>
            <person name="Farfan-Caceres L.M."/>
            <person name="Debler J.W."/>
            <person name="Williams A.H."/>
            <person name="Henares B.M."/>
        </authorList>
    </citation>
    <scope>NUCLEOTIDE SEQUENCE</scope>
    <source>
        <strain evidence="2">Al4</strain>
    </source>
</reference>
<evidence type="ECO:0000256" key="1">
    <source>
        <dbReference type="SAM" id="MobiDB-lite"/>
    </source>
</evidence>
<comment type="caution">
    <text evidence="2">The sequence shown here is derived from an EMBL/GenBank/DDBJ whole genome shotgun (WGS) entry which is preliminary data.</text>
</comment>
<evidence type="ECO:0000313" key="3">
    <source>
        <dbReference type="Proteomes" id="UP000651452"/>
    </source>
</evidence>
<dbReference type="AlphaFoldDB" id="A0A8H7J2K4"/>
<organism evidence="2 3">
    <name type="scientific">Ascochyta lentis</name>
    <dbReference type="NCBI Taxonomy" id="205686"/>
    <lineage>
        <taxon>Eukaryota</taxon>
        <taxon>Fungi</taxon>
        <taxon>Dikarya</taxon>
        <taxon>Ascomycota</taxon>
        <taxon>Pezizomycotina</taxon>
        <taxon>Dothideomycetes</taxon>
        <taxon>Pleosporomycetidae</taxon>
        <taxon>Pleosporales</taxon>
        <taxon>Pleosporineae</taxon>
        <taxon>Didymellaceae</taxon>
        <taxon>Ascochyta</taxon>
    </lineage>
</organism>